<proteinExistence type="predicted"/>
<dbReference type="Proteomes" id="UP000487268">
    <property type="component" value="Unassembled WGS sequence"/>
</dbReference>
<evidence type="ECO:0000313" key="1">
    <source>
        <dbReference type="EMBL" id="MQY07232.1"/>
    </source>
</evidence>
<comment type="caution">
    <text evidence="1">The sequence shown here is derived from an EMBL/GenBank/DDBJ whole genome shotgun (WGS) entry which is preliminary data.</text>
</comment>
<dbReference type="AlphaFoldDB" id="A0A7K0C284"/>
<name>A0A7K0C284_9ACTN</name>
<protein>
    <submittedName>
        <fullName evidence="1">Uncharacterized protein</fullName>
    </submittedName>
</protein>
<accession>A0A7K0C284</accession>
<sequence length="38" mass="4590">MENFKKWKRVWWLVVPALLTSITALAQLTQVLIESYRR</sequence>
<dbReference type="EMBL" id="WEGH01000003">
    <property type="protein sequence ID" value="MQY07232.1"/>
    <property type="molecule type" value="Genomic_DNA"/>
</dbReference>
<keyword evidence="2" id="KW-1185">Reference proteome</keyword>
<reference evidence="1 2" key="1">
    <citation type="submission" date="2019-10" db="EMBL/GenBank/DDBJ databases">
        <title>Actinomadura rubteroloni sp. nov. and Actinomadura macrotermitis sp. nov., isolated from the gut of fungus growing-termite Macrotermes natalensis.</title>
        <authorList>
            <person name="Benndorf R."/>
            <person name="Martin K."/>
            <person name="Kuefner M."/>
            <person name="De Beer W."/>
            <person name="Kaster A.-K."/>
            <person name="Vollmers J."/>
            <person name="Poulsen M."/>
            <person name="Beemelmanns C."/>
        </authorList>
    </citation>
    <scope>NUCLEOTIDE SEQUENCE [LARGE SCALE GENOMIC DNA]</scope>
    <source>
        <strain evidence="1 2">RB68</strain>
    </source>
</reference>
<organism evidence="1 2">
    <name type="scientific">Actinomadura macrotermitis</name>
    <dbReference type="NCBI Taxonomy" id="2585200"/>
    <lineage>
        <taxon>Bacteria</taxon>
        <taxon>Bacillati</taxon>
        <taxon>Actinomycetota</taxon>
        <taxon>Actinomycetes</taxon>
        <taxon>Streptosporangiales</taxon>
        <taxon>Thermomonosporaceae</taxon>
        <taxon>Actinomadura</taxon>
    </lineage>
</organism>
<gene>
    <name evidence="1" type="ORF">ACRB68_53320</name>
</gene>
<evidence type="ECO:0000313" key="2">
    <source>
        <dbReference type="Proteomes" id="UP000487268"/>
    </source>
</evidence>